<sequence length="160" mass="17878">MQHKRGPENMVIMNDHYTLTTKPLAQVNDPQVQRSRRVLLIMLGICLNSFNPLNPTENLLELDDNGCSDNQFKLLIALEVNTKYILVVTTSQANVTGTFSIIVTGPTKAVLERTNISSTSISTATAFTTTTKPSYACMTYYPTWMLIMICSIINLMKKLI</sequence>
<dbReference type="AlphaFoldDB" id="A0A813T6G7"/>
<organism evidence="2 3">
    <name type="scientific">Adineta steineri</name>
    <dbReference type="NCBI Taxonomy" id="433720"/>
    <lineage>
        <taxon>Eukaryota</taxon>
        <taxon>Metazoa</taxon>
        <taxon>Spiralia</taxon>
        <taxon>Gnathifera</taxon>
        <taxon>Rotifera</taxon>
        <taxon>Eurotatoria</taxon>
        <taxon>Bdelloidea</taxon>
        <taxon>Adinetida</taxon>
        <taxon>Adinetidae</taxon>
        <taxon>Adineta</taxon>
    </lineage>
</organism>
<dbReference type="Proteomes" id="UP000663891">
    <property type="component" value="Unassembled WGS sequence"/>
</dbReference>
<reference evidence="2" key="1">
    <citation type="submission" date="2021-02" db="EMBL/GenBank/DDBJ databases">
        <authorList>
            <person name="Nowell W R."/>
        </authorList>
    </citation>
    <scope>NUCLEOTIDE SEQUENCE</scope>
</reference>
<keyword evidence="1" id="KW-0812">Transmembrane</keyword>
<feature type="transmembrane region" description="Helical" evidence="1">
    <location>
        <begin position="138"/>
        <end position="156"/>
    </location>
</feature>
<accession>A0A813T6G7</accession>
<evidence type="ECO:0000313" key="3">
    <source>
        <dbReference type="Proteomes" id="UP000663891"/>
    </source>
</evidence>
<name>A0A813T6G7_9BILA</name>
<dbReference type="EMBL" id="CAJNON010000023">
    <property type="protein sequence ID" value="CAF0805396.1"/>
    <property type="molecule type" value="Genomic_DNA"/>
</dbReference>
<gene>
    <name evidence="2" type="ORF">VCS650_LOCUS4251</name>
</gene>
<evidence type="ECO:0000256" key="1">
    <source>
        <dbReference type="SAM" id="Phobius"/>
    </source>
</evidence>
<evidence type="ECO:0000313" key="2">
    <source>
        <dbReference type="EMBL" id="CAF0805396.1"/>
    </source>
</evidence>
<proteinExistence type="predicted"/>
<protein>
    <submittedName>
        <fullName evidence="2">Uncharacterized protein</fullName>
    </submittedName>
</protein>
<keyword evidence="1" id="KW-0472">Membrane</keyword>
<comment type="caution">
    <text evidence="2">The sequence shown here is derived from an EMBL/GenBank/DDBJ whole genome shotgun (WGS) entry which is preliminary data.</text>
</comment>
<keyword evidence="1" id="KW-1133">Transmembrane helix</keyword>